<accession>A0AAU8C7E7</accession>
<reference evidence="1" key="1">
    <citation type="journal article" date="2020" name="Int. J. Syst. Evol. Microbiol.">
        <title>Notification of changes in taxonomic opinion previously published outside the IJSEM.</title>
        <authorList>
            <person name="Oren A."/>
            <person name="Garrity G."/>
        </authorList>
    </citation>
    <scope>NUCLEOTIDE SEQUENCE</scope>
    <source>
        <strain evidence="1">TCYB15</strain>
    </source>
</reference>
<evidence type="ECO:0000313" key="1">
    <source>
        <dbReference type="EMBL" id="XCF11708.1"/>
    </source>
</evidence>
<dbReference type="RefSeq" id="WP_353628357.1">
    <property type="nucleotide sequence ID" value="NZ_CP159194.1"/>
</dbReference>
<sequence>MTQSAELLNMETGTLLKQEQGRAVFAVKAPDDLVVKVPMKALRASDAGRVRPFLYKHFPTTRHRMLLRQLTHDIEVRIRSHNAGIASPIAFTNGVMRTDMGLGLLMQRVGPESGGLGMTLDEFVARDLLDTAALKALNDFSRAVFALGVVAPGLNSRSIVWGQQEGKWQPLIVDGFGDPNVIKLRSWVPYLRHRALHRGMERTARDVGLHWSRRKKMFLRNDYDALD</sequence>
<organism evidence="1">
    <name type="scientific">Sulfitobacter sp. TCYB15</name>
    <dbReference type="NCBI Taxonomy" id="3229275"/>
    <lineage>
        <taxon>Bacteria</taxon>
        <taxon>Pseudomonadati</taxon>
        <taxon>Pseudomonadota</taxon>
        <taxon>Alphaproteobacteria</taxon>
        <taxon>Rhodobacterales</taxon>
        <taxon>Roseobacteraceae</taxon>
        <taxon>Sulfitobacter</taxon>
    </lineage>
</organism>
<geneLocation type="plasmid" evidence="1">
    <name>pZYJ01</name>
</geneLocation>
<name>A0AAU8C7E7_9RHOB</name>
<proteinExistence type="predicted"/>
<gene>
    <name evidence="1" type="ORF">ABM428_15180</name>
</gene>
<dbReference type="KEGG" id="suly:ABM428_15180"/>
<protein>
    <submittedName>
        <fullName evidence="1">YrbL family protein</fullName>
    </submittedName>
</protein>
<keyword evidence="1" id="KW-0614">Plasmid</keyword>
<reference evidence="1" key="2">
    <citation type="submission" date="2024-06" db="EMBL/GenBank/DDBJ databases">
        <authorList>
            <person name="Deng Y."/>
        </authorList>
    </citation>
    <scope>NUCLEOTIDE SEQUENCE</scope>
    <source>
        <strain evidence="1">TCYB15</strain>
        <plasmid evidence="1">pZYJ01</plasmid>
    </source>
</reference>
<dbReference type="InterPro" id="IPR019647">
    <property type="entry name" value="PhoP_reg_network_YrbL"/>
</dbReference>
<dbReference type="AlphaFoldDB" id="A0AAU8C7E7"/>
<dbReference type="Pfam" id="PF10707">
    <property type="entry name" value="YrbL-PhoP_reg"/>
    <property type="match status" value="1"/>
</dbReference>
<dbReference type="EMBL" id="CP159194">
    <property type="protein sequence ID" value="XCF11708.1"/>
    <property type="molecule type" value="Genomic_DNA"/>
</dbReference>